<dbReference type="PANTHER" id="PTHR24173:SF74">
    <property type="entry name" value="ANKYRIN REPEAT DOMAIN-CONTAINING PROTEIN 16"/>
    <property type="match status" value="1"/>
</dbReference>
<feature type="repeat" description="ANK" evidence="3">
    <location>
        <begin position="846"/>
        <end position="878"/>
    </location>
</feature>
<evidence type="ECO:0000313" key="9">
    <source>
        <dbReference type="RefSeq" id="XP_022293968.1"/>
    </source>
</evidence>
<evidence type="ECO:0000256" key="6">
    <source>
        <dbReference type="SAM" id="SignalP"/>
    </source>
</evidence>
<dbReference type="InterPro" id="IPR027417">
    <property type="entry name" value="P-loop_NTPase"/>
</dbReference>
<evidence type="ECO:0000256" key="2">
    <source>
        <dbReference type="ARBA" id="ARBA00023043"/>
    </source>
</evidence>
<feature type="signal peptide" evidence="6">
    <location>
        <begin position="1"/>
        <end position="25"/>
    </location>
</feature>
<keyword evidence="5" id="KW-0472">Membrane</keyword>
<dbReference type="Pfam" id="PF12796">
    <property type="entry name" value="Ank_2"/>
    <property type="match status" value="3"/>
</dbReference>
<keyword evidence="5" id="KW-1133">Transmembrane helix</keyword>
<keyword evidence="1" id="KW-0677">Repeat</keyword>
<feature type="repeat" description="ANK" evidence="3">
    <location>
        <begin position="978"/>
        <end position="1010"/>
    </location>
</feature>
<dbReference type="PANTHER" id="PTHR24173">
    <property type="entry name" value="ANKYRIN REPEAT CONTAINING"/>
    <property type="match status" value="1"/>
</dbReference>
<dbReference type="SUPFAM" id="SSF48403">
    <property type="entry name" value="Ankyrin repeat"/>
    <property type="match status" value="1"/>
</dbReference>
<dbReference type="Proteomes" id="UP000694844">
    <property type="component" value="Chromosome 7"/>
</dbReference>
<accession>A0A8B8ATH4</accession>
<evidence type="ECO:0000256" key="3">
    <source>
        <dbReference type="PROSITE-ProRule" id="PRU00023"/>
    </source>
</evidence>
<evidence type="ECO:0000256" key="1">
    <source>
        <dbReference type="ARBA" id="ARBA00022737"/>
    </source>
</evidence>
<feature type="repeat" description="ANK" evidence="3">
    <location>
        <begin position="1011"/>
        <end position="1043"/>
    </location>
</feature>
<dbReference type="InterPro" id="IPR036770">
    <property type="entry name" value="Ankyrin_rpt-contain_sf"/>
</dbReference>
<feature type="repeat" description="ANK" evidence="3">
    <location>
        <begin position="912"/>
        <end position="944"/>
    </location>
</feature>
<dbReference type="SUPFAM" id="SSF52540">
    <property type="entry name" value="P-loop containing nucleoside triphosphate hydrolases"/>
    <property type="match status" value="1"/>
</dbReference>
<keyword evidence="2 3" id="KW-0040">ANK repeat</keyword>
<dbReference type="AlphaFoldDB" id="A0A8B8ATH4"/>
<protein>
    <submittedName>
        <fullName evidence="9">Uncharacterized protein LOC111104356 isoform X2</fullName>
    </submittedName>
</protein>
<feature type="compositionally biased region" description="Basic and acidic residues" evidence="4">
    <location>
        <begin position="223"/>
        <end position="249"/>
    </location>
</feature>
<feature type="repeat" description="ANK" evidence="3">
    <location>
        <begin position="945"/>
        <end position="977"/>
    </location>
</feature>
<organism evidence="8 9">
    <name type="scientific">Crassostrea virginica</name>
    <name type="common">Eastern oyster</name>
    <dbReference type="NCBI Taxonomy" id="6565"/>
    <lineage>
        <taxon>Eukaryota</taxon>
        <taxon>Metazoa</taxon>
        <taxon>Spiralia</taxon>
        <taxon>Lophotrochozoa</taxon>
        <taxon>Mollusca</taxon>
        <taxon>Bivalvia</taxon>
        <taxon>Autobranchia</taxon>
        <taxon>Pteriomorphia</taxon>
        <taxon>Ostreida</taxon>
        <taxon>Ostreoidea</taxon>
        <taxon>Ostreidae</taxon>
        <taxon>Crassostrea</taxon>
    </lineage>
</organism>
<evidence type="ECO:0000256" key="5">
    <source>
        <dbReference type="SAM" id="Phobius"/>
    </source>
</evidence>
<evidence type="ECO:0000313" key="8">
    <source>
        <dbReference type="Proteomes" id="UP000694844"/>
    </source>
</evidence>
<feature type="domain" description="Novel STAND NTPase 3" evidence="7">
    <location>
        <begin position="284"/>
        <end position="437"/>
    </location>
</feature>
<feature type="region of interest" description="Disordered" evidence="4">
    <location>
        <begin position="202"/>
        <end position="251"/>
    </location>
</feature>
<proteinExistence type="predicted"/>
<feature type="chain" id="PRO_5034108764" evidence="6">
    <location>
        <begin position="26"/>
        <end position="1144"/>
    </location>
</feature>
<dbReference type="RefSeq" id="XP_022293968.1">
    <property type="nucleotide sequence ID" value="XM_022438260.1"/>
</dbReference>
<evidence type="ECO:0000259" key="7">
    <source>
        <dbReference type="Pfam" id="PF20720"/>
    </source>
</evidence>
<name>A0A8B8ATH4_CRAVI</name>
<dbReference type="PROSITE" id="PS50088">
    <property type="entry name" value="ANK_REPEAT"/>
    <property type="match status" value="8"/>
</dbReference>
<feature type="repeat" description="ANK" evidence="3">
    <location>
        <begin position="1044"/>
        <end position="1076"/>
    </location>
</feature>
<dbReference type="Pfam" id="PF00023">
    <property type="entry name" value="Ank"/>
    <property type="match status" value="1"/>
</dbReference>
<dbReference type="PRINTS" id="PR01415">
    <property type="entry name" value="ANKYRIN"/>
</dbReference>
<dbReference type="Gene3D" id="1.25.40.20">
    <property type="entry name" value="Ankyrin repeat-containing domain"/>
    <property type="match status" value="3"/>
</dbReference>
<dbReference type="GeneID" id="111104356"/>
<keyword evidence="6" id="KW-0732">Signal</keyword>
<dbReference type="OrthoDB" id="2163089at2759"/>
<feature type="repeat" description="ANK" evidence="3">
    <location>
        <begin position="879"/>
        <end position="911"/>
    </location>
</feature>
<dbReference type="PROSITE" id="PS50297">
    <property type="entry name" value="ANK_REP_REGION"/>
    <property type="match status" value="7"/>
</dbReference>
<feature type="transmembrane region" description="Helical" evidence="5">
    <location>
        <begin position="170"/>
        <end position="194"/>
    </location>
</feature>
<dbReference type="SMART" id="SM00248">
    <property type="entry name" value="ANK"/>
    <property type="match status" value="11"/>
</dbReference>
<feature type="repeat" description="ANK" evidence="3">
    <location>
        <begin position="1077"/>
        <end position="1109"/>
    </location>
</feature>
<reference evidence="9" key="1">
    <citation type="submission" date="2025-08" db="UniProtKB">
        <authorList>
            <consortium name="RefSeq"/>
        </authorList>
    </citation>
    <scope>IDENTIFICATION</scope>
    <source>
        <tissue evidence="9">Whole sample</tissue>
    </source>
</reference>
<dbReference type="Pfam" id="PF20720">
    <property type="entry name" value="nSTAND3"/>
    <property type="match status" value="1"/>
</dbReference>
<gene>
    <name evidence="9" type="primary">LOC111104356</name>
</gene>
<sequence>MHLRWDLSFILLQLVLFSLILVKECRKIDGYKFPVYSTDVCPRNETEWNKRAAVFNCTGEDSTYACFPNDDITQLIEFCYPLQVIAIPPDLCLFLSKNTSKVDAFDCKTRFKHGCPDKPYRGSTIFKYPSCISIGNGCFLAEPFCESSSKPDTSPDNSTSLHRKLNDDGYWIGPLLGIIPACILGCLVMALIFLDKKKKHNKRKMDEEKTSDQEGTSLFSDENGVHLTDEEGKNEGGNRDEENTNDHEATPLLLNQNTVLITHGEENQCESDTLDGWQHDDKMFVQTTASENVENLIKSKNLVIVAGHSGCGKTVIARHVALKYRESGWVVKPVDKVGEIKKAYTSGRFKQNKTMFVLDDPIGKEYLSEILHTKWKKYEETLSTFLKNVKLVITCRTGIIFDTRVKGLFQERSNIVVVDDNQNKLSYSEKKIMLKKYTTSEDISEADILKILQNDKVIYFPLLCKLFASDRKHVKNVLQFFTEPINVLKEEIENCKEKDKEKYCGLVCLVLFNNKLSQNDLIECKTLFRKCLNLCGVWDLLPPITLIKHLELLEGFFVKQVCNNYHFYHDFVMEVTSYVFGTEYPKEMLEHADIGFLQRRVRLKKCTDCPFTITLSDPHINDLAIRLSEDIFKDRFLEVVLNPCLRNEEVTDRIIERMKKNEKALQMILKGKTMKCTERDADSMWKDNWFSRLDFVNLLHEISPLSALIVFRHDKLARFFLDSLKKEIDKLSEHNIFSAICCNGSKDFFDLISKRKVSECLRESKSVLHPIHIVSIFNNHTLLSEIVKQNVDVNMNTNSKNAWTPLTLAAANKLEERVGQLLSTSKDKTLKILLYNGADINLPTKNGISPLYIACQNGHESTVKILLDKGAEVNLCTKNGASPLFVSCQNGHDEMVRMLLENGADVNVCNNTGASSLLIACQNGNKTAVKFLLNNGADINLCDENGNSPLIIACRNGREGIVRLLLEKSAKINLCNKRGASPLYTACEIGYEITAKTLLDNDAEINLCTENENSPLYIASQNGYSKTVELLLKNHAEVNLCNKTGASPLYAACEKGHEGIVQLLLKNGANVNLCNIIGESPLYKACENGHYSTVQILLEQKADVNLCTKEKSSPLFIASKNGHGRIEILLLQEIEENRIGFGPF</sequence>
<dbReference type="InterPro" id="IPR049050">
    <property type="entry name" value="nSTAND3"/>
</dbReference>
<keyword evidence="5" id="KW-0812">Transmembrane</keyword>
<keyword evidence="8" id="KW-1185">Reference proteome</keyword>
<evidence type="ECO:0000256" key="4">
    <source>
        <dbReference type="SAM" id="MobiDB-lite"/>
    </source>
</evidence>
<dbReference type="InterPro" id="IPR002110">
    <property type="entry name" value="Ankyrin_rpt"/>
</dbReference>